<evidence type="ECO:0000259" key="1">
    <source>
        <dbReference type="Pfam" id="PF06985"/>
    </source>
</evidence>
<organism evidence="2 3">
    <name type="scientific">Suillus subaureus</name>
    <dbReference type="NCBI Taxonomy" id="48587"/>
    <lineage>
        <taxon>Eukaryota</taxon>
        <taxon>Fungi</taxon>
        <taxon>Dikarya</taxon>
        <taxon>Basidiomycota</taxon>
        <taxon>Agaricomycotina</taxon>
        <taxon>Agaricomycetes</taxon>
        <taxon>Agaricomycetidae</taxon>
        <taxon>Boletales</taxon>
        <taxon>Suillineae</taxon>
        <taxon>Suillaceae</taxon>
        <taxon>Suillus</taxon>
    </lineage>
</organism>
<dbReference type="GeneID" id="64638547"/>
<name>A0A9P7J518_9AGAM</name>
<dbReference type="PANTHER" id="PTHR10622:SF10">
    <property type="entry name" value="HET DOMAIN-CONTAINING PROTEIN"/>
    <property type="match status" value="1"/>
</dbReference>
<dbReference type="Gene3D" id="1.25.40.10">
    <property type="entry name" value="Tetratricopeptide repeat domain"/>
    <property type="match status" value="1"/>
</dbReference>
<dbReference type="AlphaFoldDB" id="A0A9P7J518"/>
<accession>A0A9P7J518</accession>
<dbReference type="PANTHER" id="PTHR10622">
    <property type="entry name" value="HET DOMAIN-CONTAINING PROTEIN"/>
    <property type="match status" value="1"/>
</dbReference>
<sequence>MSSLTVFPTHLEEEMPSSQPDTTIAANDHGKAIDRATDPYWSGINLDFSTDTVFAYSSKANLEKMLWEDALLDAQKVIILNPSSHLGYQLKHAALHGARRYDEAIETFEIMLSKLDNAPEMQLRELRQEYFSLSEADNIIRKVIYAQLDDAPLRLLDTASGLLCDREAQICAFKLSTEYKELLSFIIKHADIRTEHITEVAAFYFRCVMLSHMWQGKEPLLHDIKDKVVYGFNPVDGIVKLQSFCKAARDMGYRWAWIDTCCIDQKNNVELQKSLNSMFIRYHHSSLTIVYLADVPASSKSGALARSAWNTRGWTLPEFLAPKIVLFYQRDWTLYLDHHSGNHKESSIIMGELENATGIDAHALVSFCPGMTGAREKLRWASTRVTIVQEDVAYSLFGIFGIHLPVICGEKKQNALGRLLQEIVAQSGDITALDWVGKSSDFNSCLPADITSYRAPPCALPSLSEDDIQTSVSRLQNVLDIDVALKLHRLLDDLGAPRFANRKLRLPCIAFLVTEVRRSHTQDQEAYFAYEVKANGLRDLLITTEDKLTQFSRAKPNLQTFLLVRPWDPYLLELPDFADNPQGMDNWSVRGSMFRDNLSVFSGETGPIDSQSHSRALRLIVRLGQPFGAFLLARQRGGEYKRIASDRNIIAQVKEVADSVHRMHVRTLEIS</sequence>
<protein>
    <recommendedName>
        <fullName evidence="1">Heterokaryon incompatibility domain-containing protein</fullName>
    </recommendedName>
</protein>
<dbReference type="InterPro" id="IPR011990">
    <property type="entry name" value="TPR-like_helical_dom_sf"/>
</dbReference>
<evidence type="ECO:0000313" key="2">
    <source>
        <dbReference type="EMBL" id="KAG1803189.1"/>
    </source>
</evidence>
<evidence type="ECO:0000313" key="3">
    <source>
        <dbReference type="Proteomes" id="UP000807769"/>
    </source>
</evidence>
<reference evidence="2" key="1">
    <citation type="journal article" date="2020" name="New Phytol.">
        <title>Comparative genomics reveals dynamic genome evolution in host specialist ectomycorrhizal fungi.</title>
        <authorList>
            <person name="Lofgren L.A."/>
            <person name="Nguyen N.H."/>
            <person name="Vilgalys R."/>
            <person name="Ruytinx J."/>
            <person name="Liao H.L."/>
            <person name="Branco S."/>
            <person name="Kuo A."/>
            <person name="LaButti K."/>
            <person name="Lipzen A."/>
            <person name="Andreopoulos W."/>
            <person name="Pangilinan J."/>
            <person name="Riley R."/>
            <person name="Hundley H."/>
            <person name="Na H."/>
            <person name="Barry K."/>
            <person name="Grigoriev I.V."/>
            <person name="Stajich J.E."/>
            <person name="Kennedy P.G."/>
        </authorList>
    </citation>
    <scope>NUCLEOTIDE SEQUENCE</scope>
    <source>
        <strain evidence="2">MN1</strain>
    </source>
</reference>
<gene>
    <name evidence="2" type="ORF">BJ212DRAFT_992315</name>
</gene>
<dbReference type="Proteomes" id="UP000807769">
    <property type="component" value="Unassembled WGS sequence"/>
</dbReference>
<dbReference type="InterPro" id="IPR010730">
    <property type="entry name" value="HET"/>
</dbReference>
<dbReference type="EMBL" id="JABBWG010000070">
    <property type="protein sequence ID" value="KAG1803189.1"/>
    <property type="molecule type" value="Genomic_DNA"/>
</dbReference>
<feature type="domain" description="Heterokaryon incompatibility" evidence="1">
    <location>
        <begin position="209"/>
        <end position="299"/>
    </location>
</feature>
<proteinExistence type="predicted"/>
<comment type="caution">
    <text evidence="2">The sequence shown here is derived from an EMBL/GenBank/DDBJ whole genome shotgun (WGS) entry which is preliminary data.</text>
</comment>
<dbReference type="OrthoDB" id="2423701at2759"/>
<dbReference type="SUPFAM" id="SSF48452">
    <property type="entry name" value="TPR-like"/>
    <property type="match status" value="1"/>
</dbReference>
<dbReference type="Pfam" id="PF06985">
    <property type="entry name" value="HET"/>
    <property type="match status" value="1"/>
</dbReference>
<dbReference type="RefSeq" id="XP_041186472.1">
    <property type="nucleotide sequence ID" value="XM_041344531.1"/>
</dbReference>
<keyword evidence="3" id="KW-1185">Reference proteome</keyword>